<protein>
    <submittedName>
        <fullName evidence="4">Uncharacterized protein</fullName>
    </submittedName>
</protein>
<feature type="domain" description="DUF8010" evidence="2">
    <location>
        <begin position="3"/>
        <end position="98"/>
    </location>
</feature>
<dbReference type="InterPro" id="IPR058498">
    <property type="entry name" value="DUF8185"/>
</dbReference>
<evidence type="ECO:0000313" key="4">
    <source>
        <dbReference type="EMBL" id="RZS59223.1"/>
    </source>
</evidence>
<organism evidence="4 5">
    <name type="scientific">Microcella putealis</name>
    <dbReference type="NCBI Taxonomy" id="337005"/>
    <lineage>
        <taxon>Bacteria</taxon>
        <taxon>Bacillati</taxon>
        <taxon>Actinomycetota</taxon>
        <taxon>Actinomycetes</taxon>
        <taxon>Micrococcales</taxon>
        <taxon>Microbacteriaceae</taxon>
        <taxon>Microcella</taxon>
    </lineage>
</organism>
<dbReference type="Proteomes" id="UP000293519">
    <property type="component" value="Unassembled WGS sequence"/>
</dbReference>
<dbReference type="RefSeq" id="WP_130484330.1">
    <property type="nucleotide sequence ID" value="NZ_SGWW01000001.1"/>
</dbReference>
<name>A0A4Q7LXE4_9MICO</name>
<sequence length="245" mass="25204">MADTVTLGSAAALRDVSTLAARALRLDEAGSMRIIADSGVLAAFVAVIAPKGLLDRSPTVLGLRTLAAPAGTVDAVVPLRSLQNRVDARLALVTDDAAPAELTLPTPVHSVSWAAISPPRGGWQRMAPVDPALLRRTAAEGIAEVAAAVPDNPGQALVDRLRVEVWGRPIEGHDHLPAGAAFAAEALGFLGDAADGDPSGDSEGAERGSHASADAEPVQQFASGAWLRLTTRRGHVLVKPVAWGL</sequence>
<dbReference type="Pfam" id="PF26035">
    <property type="entry name" value="DUF8010"/>
    <property type="match status" value="1"/>
</dbReference>
<dbReference type="OrthoDB" id="4801220at2"/>
<dbReference type="EMBL" id="SGWW01000001">
    <property type="protein sequence ID" value="RZS59223.1"/>
    <property type="molecule type" value="Genomic_DNA"/>
</dbReference>
<accession>A0A4Q7LXE4</accession>
<reference evidence="4 5" key="1">
    <citation type="journal article" date="2015" name="Stand. Genomic Sci.">
        <title>Genomic Encyclopedia of Bacterial and Archaeal Type Strains, Phase III: the genomes of soil and plant-associated and newly described type strains.</title>
        <authorList>
            <person name="Whitman W.B."/>
            <person name="Woyke T."/>
            <person name="Klenk H.P."/>
            <person name="Zhou Y."/>
            <person name="Lilburn T.G."/>
            <person name="Beck B.J."/>
            <person name="De Vos P."/>
            <person name="Vandamme P."/>
            <person name="Eisen J.A."/>
            <person name="Garrity G."/>
            <person name="Hugenholtz P."/>
            <person name="Kyrpides N.C."/>
        </authorList>
    </citation>
    <scope>NUCLEOTIDE SEQUENCE [LARGE SCALE GENOMIC DNA]</scope>
    <source>
        <strain evidence="4 5">CV2</strain>
    </source>
</reference>
<keyword evidence="5" id="KW-1185">Reference proteome</keyword>
<evidence type="ECO:0000259" key="2">
    <source>
        <dbReference type="Pfam" id="PF26035"/>
    </source>
</evidence>
<proteinExistence type="predicted"/>
<comment type="caution">
    <text evidence="4">The sequence shown here is derived from an EMBL/GenBank/DDBJ whole genome shotgun (WGS) entry which is preliminary data.</text>
</comment>
<evidence type="ECO:0000259" key="3">
    <source>
        <dbReference type="Pfam" id="PF26572"/>
    </source>
</evidence>
<dbReference type="AlphaFoldDB" id="A0A4Q7LXE4"/>
<evidence type="ECO:0000313" key="5">
    <source>
        <dbReference type="Proteomes" id="UP000293519"/>
    </source>
</evidence>
<gene>
    <name evidence="4" type="ORF">EV141_0441</name>
</gene>
<dbReference type="Pfam" id="PF26572">
    <property type="entry name" value="DUF8185"/>
    <property type="match status" value="1"/>
</dbReference>
<feature type="region of interest" description="Disordered" evidence="1">
    <location>
        <begin position="192"/>
        <end position="216"/>
    </location>
</feature>
<feature type="domain" description="DUF8185" evidence="3">
    <location>
        <begin position="118"/>
        <end position="241"/>
    </location>
</feature>
<evidence type="ECO:0000256" key="1">
    <source>
        <dbReference type="SAM" id="MobiDB-lite"/>
    </source>
</evidence>
<dbReference type="InterPro" id="IPR058323">
    <property type="entry name" value="DUF8010"/>
</dbReference>